<evidence type="ECO:0008006" key="3">
    <source>
        <dbReference type="Google" id="ProtNLM"/>
    </source>
</evidence>
<dbReference type="EMBL" id="DPIY01000011">
    <property type="protein sequence ID" value="HCT58806.1"/>
    <property type="molecule type" value="Genomic_DNA"/>
</dbReference>
<dbReference type="Pfam" id="PF07963">
    <property type="entry name" value="N_methyl"/>
    <property type="match status" value="1"/>
</dbReference>
<sequence>MEMMRPSISSTERRRRPAVAVGPMARLRARRGFTLISMIVAVVLLTVGLLSLAGANSQTITLQTIAQNRTNAIAIARAYVEQVRTRDPWLLETEAAVRLNSEGITSADGAFVRTLTVRQLRQNLIRIDVRVDFPRSSQPVTLTTLMFRGNGLSGEA</sequence>
<reference evidence="1 2" key="1">
    <citation type="journal article" date="2018" name="Nat. Biotechnol.">
        <title>A standardized bacterial taxonomy based on genome phylogeny substantially revises the tree of life.</title>
        <authorList>
            <person name="Parks D.H."/>
            <person name="Chuvochina M."/>
            <person name="Waite D.W."/>
            <person name="Rinke C."/>
            <person name="Skarshewski A."/>
            <person name="Chaumeil P.A."/>
            <person name="Hugenholtz P."/>
        </authorList>
    </citation>
    <scope>NUCLEOTIDE SEQUENCE [LARGE SCALE GENOMIC DNA]</scope>
    <source>
        <strain evidence="1">UBA8844</strain>
    </source>
</reference>
<evidence type="ECO:0000313" key="2">
    <source>
        <dbReference type="Proteomes" id="UP000264071"/>
    </source>
</evidence>
<dbReference type="Proteomes" id="UP000264071">
    <property type="component" value="Unassembled WGS sequence"/>
</dbReference>
<name>A0A3D4VCE3_9BACT</name>
<evidence type="ECO:0000313" key="1">
    <source>
        <dbReference type="EMBL" id="HCT58806.1"/>
    </source>
</evidence>
<comment type="caution">
    <text evidence="1">The sequence shown here is derived from an EMBL/GenBank/DDBJ whole genome shotgun (WGS) entry which is preliminary data.</text>
</comment>
<gene>
    <name evidence="1" type="ORF">DGD08_16515</name>
</gene>
<dbReference type="AlphaFoldDB" id="A0A3D4VCE3"/>
<accession>A0A3D4VCE3</accession>
<proteinExistence type="predicted"/>
<dbReference type="InterPro" id="IPR012902">
    <property type="entry name" value="N_methyl_site"/>
</dbReference>
<protein>
    <recommendedName>
        <fullName evidence="3">Type II secretion system protein</fullName>
    </recommendedName>
</protein>
<organism evidence="1 2">
    <name type="scientific">Gemmatimonas aurantiaca</name>
    <dbReference type="NCBI Taxonomy" id="173480"/>
    <lineage>
        <taxon>Bacteria</taxon>
        <taxon>Pseudomonadati</taxon>
        <taxon>Gemmatimonadota</taxon>
        <taxon>Gemmatimonadia</taxon>
        <taxon>Gemmatimonadales</taxon>
        <taxon>Gemmatimonadaceae</taxon>
        <taxon>Gemmatimonas</taxon>
    </lineage>
</organism>